<protein>
    <submittedName>
        <fullName evidence="3">Uncharacterized protein</fullName>
    </submittedName>
</protein>
<evidence type="ECO:0000256" key="1">
    <source>
        <dbReference type="SAM" id="MobiDB-lite"/>
    </source>
</evidence>
<feature type="transmembrane region" description="Helical" evidence="2">
    <location>
        <begin position="293"/>
        <end position="313"/>
    </location>
</feature>
<keyword evidence="2" id="KW-0812">Transmembrane</keyword>
<evidence type="ECO:0000313" key="4">
    <source>
        <dbReference type="Proteomes" id="UP001492380"/>
    </source>
</evidence>
<feature type="region of interest" description="Disordered" evidence="1">
    <location>
        <begin position="1"/>
        <end position="53"/>
    </location>
</feature>
<sequence length="394" mass="45474">MYRQAPRRNGDRVPTPAKSLFHGLQPNDKPGEDCLKSSTNSTENPHRLPGHPQTRLTRHDLRAFLTENFCTPKLDRFSPWLWLVATQKSDHIKSMTHQVVRGREITVTESPELHLVWHDKRMFIKPLPPFLLSKVFWEVYFNIYNAQTNLEDGETDDALKAQRRTREKAGEIHREEDEEIRRALLGFMRSYRHLIEHPSDFALAVQKGLIPVDCNHGQGTGDTNTAEKIDYTSFIGFMEDFDVRDKDVSPRFRYGDLRLSRLNFWAKFVLWEFTFEKAYGNYDAYFSRFYGPLLFLFGVLSIIISSIQLGFASQTGLGTVHNAWRPLYKVGEGFSVAVLVVICVIAASLLALFVFMGLRETIFALCDLIRKRFKGGERLKSVEDGEKRGLQYRS</sequence>
<dbReference type="EMBL" id="JBBWRZ010000006">
    <property type="protein sequence ID" value="KAK8234077.1"/>
    <property type="molecule type" value="Genomic_DNA"/>
</dbReference>
<dbReference type="Pfam" id="PF20246">
    <property type="entry name" value="DUF6601"/>
    <property type="match status" value="1"/>
</dbReference>
<evidence type="ECO:0000256" key="2">
    <source>
        <dbReference type="SAM" id="Phobius"/>
    </source>
</evidence>
<dbReference type="InterPro" id="IPR046536">
    <property type="entry name" value="DUF6601"/>
</dbReference>
<comment type="caution">
    <text evidence="3">The sequence shown here is derived from an EMBL/GenBank/DDBJ whole genome shotgun (WGS) entry which is preliminary data.</text>
</comment>
<dbReference type="Proteomes" id="UP001492380">
    <property type="component" value="Unassembled WGS sequence"/>
</dbReference>
<keyword evidence="4" id="KW-1185">Reference proteome</keyword>
<name>A0ABR1YNJ0_9PEZI</name>
<organism evidence="3 4">
    <name type="scientific">Phyllosticta capitalensis</name>
    <dbReference type="NCBI Taxonomy" id="121624"/>
    <lineage>
        <taxon>Eukaryota</taxon>
        <taxon>Fungi</taxon>
        <taxon>Dikarya</taxon>
        <taxon>Ascomycota</taxon>
        <taxon>Pezizomycotina</taxon>
        <taxon>Dothideomycetes</taxon>
        <taxon>Dothideomycetes incertae sedis</taxon>
        <taxon>Botryosphaeriales</taxon>
        <taxon>Phyllostictaceae</taxon>
        <taxon>Phyllosticta</taxon>
    </lineage>
</organism>
<keyword evidence="2" id="KW-1133">Transmembrane helix</keyword>
<reference evidence="3 4" key="1">
    <citation type="submission" date="2024-04" db="EMBL/GenBank/DDBJ databases">
        <title>Phyllosticta paracitricarpa is synonymous to the EU quarantine fungus P. citricarpa based on phylogenomic analyses.</title>
        <authorList>
            <consortium name="Lawrence Berkeley National Laboratory"/>
            <person name="Van Ingen-Buijs V.A."/>
            <person name="Van Westerhoven A.C."/>
            <person name="Haridas S."/>
            <person name="Skiadas P."/>
            <person name="Martin F."/>
            <person name="Groenewald J.Z."/>
            <person name="Crous P.W."/>
            <person name="Seidl M.F."/>
        </authorList>
    </citation>
    <scope>NUCLEOTIDE SEQUENCE [LARGE SCALE GENOMIC DNA]</scope>
    <source>
        <strain evidence="3 4">CBS 123374</strain>
    </source>
</reference>
<evidence type="ECO:0000313" key="3">
    <source>
        <dbReference type="EMBL" id="KAK8234077.1"/>
    </source>
</evidence>
<gene>
    <name evidence="3" type="ORF">HDK90DRAFT_288407</name>
</gene>
<accession>A0ABR1YNJ0</accession>
<proteinExistence type="predicted"/>
<keyword evidence="2" id="KW-0472">Membrane</keyword>
<dbReference type="PANTHER" id="PTHR34414:SF1">
    <property type="entry name" value="SUBTILISIN-LIKE SERINE PROTEASE"/>
    <property type="match status" value="1"/>
</dbReference>
<feature type="transmembrane region" description="Helical" evidence="2">
    <location>
        <begin position="333"/>
        <end position="355"/>
    </location>
</feature>
<dbReference type="PANTHER" id="PTHR34414">
    <property type="entry name" value="HET DOMAIN-CONTAINING PROTEIN-RELATED"/>
    <property type="match status" value="1"/>
</dbReference>